<dbReference type="InterPro" id="IPR016691">
    <property type="entry name" value="TRMT11"/>
</dbReference>
<dbReference type="Proteomes" id="UP001642540">
    <property type="component" value="Unassembled WGS sequence"/>
</dbReference>
<name>A0ABP1QMG2_9HEXA</name>
<keyword evidence="7 15" id="KW-0819">tRNA processing</keyword>
<dbReference type="EMBL" id="CAXLJM020000040">
    <property type="protein sequence ID" value="CAL8108445.1"/>
    <property type="molecule type" value="Genomic_DNA"/>
</dbReference>
<evidence type="ECO:0000313" key="20">
    <source>
        <dbReference type="Proteomes" id="UP001642540"/>
    </source>
</evidence>
<keyword evidence="20" id="KW-1185">Reference proteome</keyword>
<evidence type="ECO:0000256" key="3">
    <source>
        <dbReference type="ARBA" id="ARBA00022555"/>
    </source>
</evidence>
<keyword evidence="4 15" id="KW-0489">Methyltransferase</keyword>
<feature type="domain" description="Ribosomal RNA large subunit methyltransferase K/L-like methyltransferase" evidence="17">
    <location>
        <begin position="189"/>
        <end position="315"/>
    </location>
</feature>
<keyword evidence="3 15" id="KW-0820">tRNA-binding</keyword>
<keyword evidence="8 15" id="KW-0694">RNA-binding</keyword>
<evidence type="ECO:0000256" key="14">
    <source>
        <dbReference type="ARBA" id="ARBA00075308"/>
    </source>
</evidence>
<evidence type="ECO:0000256" key="1">
    <source>
        <dbReference type="ARBA" id="ARBA00004496"/>
    </source>
</evidence>
<comment type="caution">
    <text evidence="19">The sequence shown here is derived from an EMBL/GenBank/DDBJ whole genome shotgun (WGS) entry which is preliminary data.</text>
</comment>
<evidence type="ECO:0000256" key="11">
    <source>
        <dbReference type="ARBA" id="ARBA00065434"/>
    </source>
</evidence>
<protein>
    <recommendedName>
        <fullName evidence="13">tRNA (guanine(10)-N(2))-methyltransferase TRMT11</fullName>
        <ecNumber evidence="12">2.1.1.214</ecNumber>
    </recommendedName>
    <alternativeName>
        <fullName evidence="14">tRNA methyltransferase 11 homolog</fullName>
    </alternativeName>
</protein>
<dbReference type="Pfam" id="PF01170">
    <property type="entry name" value="UPF0020"/>
    <property type="match status" value="1"/>
</dbReference>
<keyword evidence="2" id="KW-0963">Cytoplasm</keyword>
<comment type="catalytic activity">
    <reaction evidence="9">
        <text>guanosine(10) in tRNA + S-adenosyl-L-methionine = N(2)-methylguanosine(10) in tRNA + S-adenosyl-L-homocysteine + H(+)</text>
        <dbReference type="Rhea" id="RHEA:43128"/>
        <dbReference type="Rhea" id="RHEA-COMP:10355"/>
        <dbReference type="Rhea" id="RHEA-COMP:10357"/>
        <dbReference type="ChEBI" id="CHEBI:15378"/>
        <dbReference type="ChEBI" id="CHEBI:57856"/>
        <dbReference type="ChEBI" id="CHEBI:59789"/>
        <dbReference type="ChEBI" id="CHEBI:74269"/>
        <dbReference type="ChEBI" id="CHEBI:74481"/>
        <dbReference type="EC" id="2.1.1.214"/>
    </reaction>
    <physiologicalReaction direction="left-to-right" evidence="9">
        <dbReference type="Rhea" id="RHEA:43129"/>
    </physiologicalReaction>
</comment>
<dbReference type="PIRSF" id="PIRSF017259">
    <property type="entry name" value="tRNA_mtfrase_TRM11"/>
    <property type="match status" value="1"/>
</dbReference>
<comment type="function">
    <text evidence="10">Catalytic subunit of the TRMT11-TRM112 methyltransferase complex, that specifically mediates the S-adenosyl-L-methionine-dependent N(2)-methylation of guanosine nucleotide at position 10 (m2G10) in tRNAs. This is one of the major tRNA (guanine-N(2))-methyltransferases.</text>
</comment>
<proteinExistence type="inferred from homology"/>
<dbReference type="PROSITE" id="PS00092">
    <property type="entry name" value="N6_MTASE"/>
    <property type="match status" value="1"/>
</dbReference>
<evidence type="ECO:0000256" key="10">
    <source>
        <dbReference type="ARBA" id="ARBA00056270"/>
    </source>
</evidence>
<dbReference type="Pfam" id="PF25904">
    <property type="entry name" value="Tmrp11_N"/>
    <property type="match status" value="1"/>
</dbReference>
<evidence type="ECO:0000256" key="4">
    <source>
        <dbReference type="ARBA" id="ARBA00022603"/>
    </source>
</evidence>
<feature type="region of interest" description="Disordered" evidence="16">
    <location>
        <begin position="446"/>
        <end position="467"/>
    </location>
</feature>
<dbReference type="PANTHER" id="PTHR13370:SF3">
    <property type="entry name" value="TRNA (GUANINE(10)-N2)-METHYLTRANSFERASE HOMOLOG"/>
    <property type="match status" value="1"/>
</dbReference>
<keyword evidence="5 15" id="KW-0808">Transferase</keyword>
<dbReference type="PANTHER" id="PTHR13370">
    <property type="entry name" value="RNA METHYLASE-RELATED"/>
    <property type="match status" value="1"/>
</dbReference>
<accession>A0ABP1QMG2</accession>
<dbReference type="InterPro" id="IPR059073">
    <property type="entry name" value="TRMT11_N"/>
</dbReference>
<evidence type="ECO:0000256" key="16">
    <source>
        <dbReference type="SAM" id="MobiDB-lite"/>
    </source>
</evidence>
<evidence type="ECO:0000256" key="2">
    <source>
        <dbReference type="ARBA" id="ARBA00022490"/>
    </source>
</evidence>
<evidence type="ECO:0000259" key="18">
    <source>
        <dbReference type="Pfam" id="PF25904"/>
    </source>
</evidence>
<evidence type="ECO:0000256" key="6">
    <source>
        <dbReference type="ARBA" id="ARBA00022691"/>
    </source>
</evidence>
<dbReference type="InterPro" id="IPR002052">
    <property type="entry name" value="DNA_methylase_N6_adenine_CS"/>
</dbReference>
<evidence type="ECO:0000259" key="17">
    <source>
        <dbReference type="Pfam" id="PF01170"/>
    </source>
</evidence>
<evidence type="ECO:0000256" key="8">
    <source>
        <dbReference type="ARBA" id="ARBA00022884"/>
    </source>
</evidence>
<evidence type="ECO:0000256" key="7">
    <source>
        <dbReference type="ARBA" id="ARBA00022694"/>
    </source>
</evidence>
<comment type="subunit">
    <text evidence="11">Part of the heterodimeric TRMT11-TRM112 methyltransferase complex; this complex forms an active tRNA methyltransferase, where TRMT112 acts as an activator of the catalytic subunit TRMT11.</text>
</comment>
<evidence type="ECO:0000313" key="19">
    <source>
        <dbReference type="EMBL" id="CAL8108445.1"/>
    </source>
</evidence>
<dbReference type="PRINTS" id="PR00507">
    <property type="entry name" value="N12N6MTFRASE"/>
</dbReference>
<evidence type="ECO:0000256" key="13">
    <source>
        <dbReference type="ARBA" id="ARBA00067484"/>
    </source>
</evidence>
<dbReference type="PROSITE" id="PS51627">
    <property type="entry name" value="SAM_MT_TRM11"/>
    <property type="match status" value="1"/>
</dbReference>
<reference evidence="19 20" key="1">
    <citation type="submission" date="2024-08" db="EMBL/GenBank/DDBJ databases">
        <authorList>
            <person name="Cucini C."/>
            <person name="Frati F."/>
        </authorList>
    </citation>
    <scope>NUCLEOTIDE SEQUENCE [LARGE SCALE GENOMIC DNA]</scope>
</reference>
<evidence type="ECO:0000256" key="15">
    <source>
        <dbReference type="PROSITE-ProRule" id="PRU00959"/>
    </source>
</evidence>
<organism evidence="19 20">
    <name type="scientific">Orchesella dallaii</name>
    <dbReference type="NCBI Taxonomy" id="48710"/>
    <lineage>
        <taxon>Eukaryota</taxon>
        <taxon>Metazoa</taxon>
        <taxon>Ecdysozoa</taxon>
        <taxon>Arthropoda</taxon>
        <taxon>Hexapoda</taxon>
        <taxon>Collembola</taxon>
        <taxon>Entomobryomorpha</taxon>
        <taxon>Entomobryoidea</taxon>
        <taxon>Orchesellidae</taxon>
        <taxon>Orchesellinae</taxon>
        <taxon>Orchesella</taxon>
    </lineage>
</organism>
<feature type="domain" description="tRNA (guanine(10)-N(2))-methyltransferase TRMT11 N-terminal" evidence="18">
    <location>
        <begin position="10"/>
        <end position="178"/>
    </location>
</feature>
<dbReference type="Gene3D" id="3.40.50.150">
    <property type="entry name" value="Vaccinia Virus protein VP39"/>
    <property type="match status" value="1"/>
</dbReference>
<dbReference type="EC" id="2.1.1.214" evidence="12"/>
<keyword evidence="6 15" id="KW-0949">S-adenosyl-L-methionine</keyword>
<dbReference type="InterPro" id="IPR000241">
    <property type="entry name" value="RlmKL-like_Mtase"/>
</dbReference>
<dbReference type="SUPFAM" id="SSF53335">
    <property type="entry name" value="S-adenosyl-L-methionine-dependent methyltransferases"/>
    <property type="match status" value="1"/>
</dbReference>
<evidence type="ECO:0000256" key="12">
    <source>
        <dbReference type="ARBA" id="ARBA00066937"/>
    </source>
</evidence>
<comment type="subcellular location">
    <subcellularLocation>
        <location evidence="1">Cytoplasm</location>
    </subcellularLocation>
</comment>
<evidence type="ECO:0000256" key="5">
    <source>
        <dbReference type="ARBA" id="ARBA00022679"/>
    </source>
</evidence>
<evidence type="ECO:0000256" key="9">
    <source>
        <dbReference type="ARBA" id="ARBA00050985"/>
    </source>
</evidence>
<comment type="similarity">
    <text evidence="15">Belongs to the class I-like SAM-binding methyltransferase superfamily. TRM11 methyltransferase family.</text>
</comment>
<dbReference type="InterPro" id="IPR029063">
    <property type="entry name" value="SAM-dependent_MTases_sf"/>
</dbReference>
<dbReference type="CDD" id="cd02440">
    <property type="entry name" value="AdoMet_MTases"/>
    <property type="match status" value="1"/>
</dbReference>
<gene>
    <name evidence="19" type="ORF">ODALV1_LOCUS12981</name>
</gene>
<sequence>MVSHSCANNTFLFWFSNEHSNFRLAEMEALFKYFQLDRAILDRRKAKGPFVLMDFPDESGPRKLMSKTVLAHSCYELWASGVALEDLHENMKLNLHLVAPFVDDSFQFRVDTYGKTLTHKEKLPLIDTFEYMPLDGKVDLKTPELSLHLIQFFGMDPNRVPEYPYQQYFGRWLFDGQRRLVSKINLKDRKFIGNTSMDPLLSLLMANLALVKPNDIVLDPFVGTGSLLVASALMNAYVVGSDIDYLMVHAKTSSSRARQKKRASDESIRANLKQYGVENQYLDVVVADASRPLWKDDFKFDAIITDPPYGIREPTEKIGTSRQSPDYKIKEEHLALHIPSKISYTLQDIFSDLLNYSSKKLNIGGRLVLWIPISRTEYDEDKLPRNPALALVSNCEQTLTSTASRRLLVYEKIKEPTESCTTVLDGSALMYRFKFFEVDPTTHRRARKAKSVQEFGKSSKRGQQQSS</sequence>